<evidence type="ECO:0000313" key="1">
    <source>
        <dbReference type="EMBL" id="GAI04229.1"/>
    </source>
</evidence>
<dbReference type="Gene3D" id="3.10.105.10">
    <property type="entry name" value="Dipeptide-binding Protein, Domain 3"/>
    <property type="match status" value="1"/>
</dbReference>
<evidence type="ECO:0008006" key="2">
    <source>
        <dbReference type="Google" id="ProtNLM"/>
    </source>
</evidence>
<sequence length="188" mass="21161">RPDGETLNLIIFHLVEESPAGWSELIKEYWGEIGVQGFVKPVDRNYLMTSWAAGTQMVTPWAFNSAAEAAFAIGLSGESIYGRLWGVQWRAWWTTDGESGEEPPEDIKRMWSLYEEAAFLPVEERNEALKEVLDIYGDNLFEIGIIGMVPTPVITNINLKNIDTDAYAVSPAIGIGTLNRLYQAFWKK</sequence>
<accession>X1MCX7</accession>
<feature type="non-terminal residue" evidence="1">
    <location>
        <position position="1"/>
    </location>
</feature>
<name>X1MCX7_9ZZZZ</name>
<gene>
    <name evidence="1" type="ORF">S06H3_14623</name>
</gene>
<comment type="caution">
    <text evidence="1">The sequence shown here is derived from an EMBL/GenBank/DDBJ whole genome shotgun (WGS) entry which is preliminary data.</text>
</comment>
<organism evidence="1">
    <name type="scientific">marine sediment metagenome</name>
    <dbReference type="NCBI Taxonomy" id="412755"/>
    <lineage>
        <taxon>unclassified sequences</taxon>
        <taxon>metagenomes</taxon>
        <taxon>ecological metagenomes</taxon>
    </lineage>
</organism>
<dbReference type="AlphaFoldDB" id="X1MCX7"/>
<proteinExistence type="predicted"/>
<reference evidence="1" key="1">
    <citation type="journal article" date="2014" name="Front. Microbiol.">
        <title>High frequency of phylogenetically diverse reductive dehalogenase-homologous genes in deep subseafloor sedimentary metagenomes.</title>
        <authorList>
            <person name="Kawai M."/>
            <person name="Futagami T."/>
            <person name="Toyoda A."/>
            <person name="Takaki Y."/>
            <person name="Nishi S."/>
            <person name="Hori S."/>
            <person name="Arai W."/>
            <person name="Tsubouchi T."/>
            <person name="Morono Y."/>
            <person name="Uchiyama I."/>
            <person name="Ito T."/>
            <person name="Fujiyama A."/>
            <person name="Inagaki F."/>
            <person name="Takami H."/>
        </authorList>
    </citation>
    <scope>NUCLEOTIDE SEQUENCE</scope>
    <source>
        <strain evidence="1">Expedition CK06-06</strain>
    </source>
</reference>
<protein>
    <recommendedName>
        <fullName evidence="2">Solute-binding protein family 5 domain-containing protein</fullName>
    </recommendedName>
</protein>
<dbReference type="EMBL" id="BARV01007158">
    <property type="protein sequence ID" value="GAI04229.1"/>
    <property type="molecule type" value="Genomic_DNA"/>
</dbReference>
<dbReference type="SUPFAM" id="SSF53850">
    <property type="entry name" value="Periplasmic binding protein-like II"/>
    <property type="match status" value="1"/>
</dbReference>